<evidence type="ECO:0000256" key="1">
    <source>
        <dbReference type="SAM" id="SignalP"/>
    </source>
</evidence>
<comment type="caution">
    <text evidence="2">The sequence shown here is derived from an EMBL/GenBank/DDBJ whole genome shotgun (WGS) entry which is preliminary data.</text>
</comment>
<feature type="chain" id="PRO_5046045248" evidence="1">
    <location>
        <begin position="23"/>
        <end position="188"/>
    </location>
</feature>
<protein>
    <submittedName>
        <fullName evidence="2">Uncharacterized protein</fullName>
    </submittedName>
</protein>
<dbReference type="EMBL" id="JBHSBL010000005">
    <property type="protein sequence ID" value="MFC4064422.1"/>
    <property type="molecule type" value="Genomic_DNA"/>
</dbReference>
<evidence type="ECO:0000313" key="3">
    <source>
        <dbReference type="Proteomes" id="UP001595867"/>
    </source>
</evidence>
<name>A0ABV8IN57_9ACTN</name>
<organism evidence="2 3">
    <name type="scientific">Actinoplanes subglobosus</name>
    <dbReference type="NCBI Taxonomy" id="1547892"/>
    <lineage>
        <taxon>Bacteria</taxon>
        <taxon>Bacillati</taxon>
        <taxon>Actinomycetota</taxon>
        <taxon>Actinomycetes</taxon>
        <taxon>Micromonosporales</taxon>
        <taxon>Micromonosporaceae</taxon>
        <taxon>Actinoplanes</taxon>
    </lineage>
</organism>
<feature type="signal peptide" evidence="1">
    <location>
        <begin position="1"/>
        <end position="22"/>
    </location>
</feature>
<keyword evidence="1" id="KW-0732">Signal</keyword>
<dbReference type="Proteomes" id="UP001595867">
    <property type="component" value="Unassembled WGS sequence"/>
</dbReference>
<proteinExistence type="predicted"/>
<keyword evidence="3" id="KW-1185">Reference proteome</keyword>
<evidence type="ECO:0000313" key="2">
    <source>
        <dbReference type="EMBL" id="MFC4064422.1"/>
    </source>
</evidence>
<dbReference type="RefSeq" id="WP_378065446.1">
    <property type="nucleotide sequence ID" value="NZ_JBHSBL010000005.1"/>
</dbReference>
<sequence>MNAPIARTALAVVTALAGGALAGGVIAPAPALAGVRFDPATNTGFVDGEDVRRAFGWDDAALARHAPEVGFTYHVGKEEIYSVLCDRDVRVGIAYNPGSTSAGLVEVVAADPGSGAVSGFRITGADSGASSIGYLPEIGQDCPGNRGGVVRRVTYVRTTTTEALSAEFGDTQVYLTSERTVSITPPSP</sequence>
<accession>A0ABV8IN57</accession>
<reference evidence="3" key="1">
    <citation type="journal article" date="2019" name="Int. J. Syst. Evol. Microbiol.">
        <title>The Global Catalogue of Microorganisms (GCM) 10K type strain sequencing project: providing services to taxonomists for standard genome sequencing and annotation.</title>
        <authorList>
            <consortium name="The Broad Institute Genomics Platform"/>
            <consortium name="The Broad Institute Genome Sequencing Center for Infectious Disease"/>
            <person name="Wu L."/>
            <person name="Ma J."/>
        </authorList>
    </citation>
    <scope>NUCLEOTIDE SEQUENCE [LARGE SCALE GENOMIC DNA]</scope>
    <source>
        <strain evidence="3">TBRC 5832</strain>
    </source>
</reference>
<gene>
    <name evidence="2" type="ORF">ACFO0C_05735</name>
</gene>